<keyword evidence="3" id="KW-1185">Reference proteome</keyword>
<feature type="transmembrane region" description="Helical" evidence="1">
    <location>
        <begin position="135"/>
        <end position="156"/>
    </location>
</feature>
<feature type="transmembrane region" description="Helical" evidence="1">
    <location>
        <begin position="162"/>
        <end position="181"/>
    </location>
</feature>
<proteinExistence type="predicted"/>
<dbReference type="EMBL" id="JADCNL010000002">
    <property type="protein sequence ID" value="KAG0492033.1"/>
    <property type="molecule type" value="Genomic_DNA"/>
</dbReference>
<dbReference type="OrthoDB" id="1629477at2759"/>
<keyword evidence="1" id="KW-0812">Transmembrane</keyword>
<keyword evidence="1" id="KW-1133">Transmembrane helix</keyword>
<dbReference type="Pfam" id="PF05684">
    <property type="entry name" value="DUF819"/>
    <property type="match status" value="1"/>
</dbReference>
<dbReference type="InterPro" id="IPR008537">
    <property type="entry name" value="DUF819"/>
</dbReference>
<dbReference type="PANTHER" id="PTHR34289:SF3">
    <property type="entry name" value="PROTEIN, PUTATIVE (DUF819)-RELATED"/>
    <property type="match status" value="1"/>
</dbReference>
<dbReference type="Proteomes" id="UP000636800">
    <property type="component" value="Chromosome 2"/>
</dbReference>
<dbReference type="PANTHER" id="PTHR34289">
    <property type="entry name" value="PROTEIN, PUTATIVE (DUF819)-RELATED"/>
    <property type="match status" value="1"/>
</dbReference>
<feature type="transmembrane region" description="Helical" evidence="1">
    <location>
        <begin position="193"/>
        <end position="219"/>
    </location>
</feature>
<sequence>MAHNHTNAINYVAVSEALGVSPSVLTAGLAADNVVVPYILLPFLHWLAIYLQNYLHHPMVLPNTFLYKLKTSSTWPNIENLLQNGHQDRDKLSDDHKQANNLPVLQSAMAVTVSFTICKLGTYITNVIGLQGGKLPCITAIIVVLATMFPTQFGALAPSGEAIALLLMQVFFAVVGANGSVRNVINTTPAISAYSTIQIAVHVAVILGLDVVCSSAVLLRWTDM</sequence>
<gene>
    <name evidence="2" type="ORF">HPP92_005431</name>
</gene>
<evidence type="ECO:0000313" key="3">
    <source>
        <dbReference type="Proteomes" id="UP000636800"/>
    </source>
</evidence>
<evidence type="ECO:0000313" key="2">
    <source>
        <dbReference type="EMBL" id="KAG0492033.1"/>
    </source>
</evidence>
<accession>A0A835RTU7</accession>
<protein>
    <submittedName>
        <fullName evidence="2">Uncharacterized protein</fullName>
    </submittedName>
</protein>
<dbReference type="AlphaFoldDB" id="A0A835RTU7"/>
<keyword evidence="1" id="KW-0472">Membrane</keyword>
<name>A0A835RTU7_VANPL</name>
<reference evidence="2 3" key="1">
    <citation type="journal article" date="2020" name="Nat. Food">
        <title>A phased Vanilla planifolia genome enables genetic improvement of flavour and production.</title>
        <authorList>
            <person name="Hasing T."/>
            <person name="Tang H."/>
            <person name="Brym M."/>
            <person name="Khazi F."/>
            <person name="Huang T."/>
            <person name="Chambers A.H."/>
        </authorList>
    </citation>
    <scope>NUCLEOTIDE SEQUENCE [LARGE SCALE GENOMIC DNA]</scope>
    <source>
        <tissue evidence="2">Leaf</tissue>
    </source>
</reference>
<feature type="transmembrane region" description="Helical" evidence="1">
    <location>
        <begin position="34"/>
        <end position="51"/>
    </location>
</feature>
<organism evidence="2 3">
    <name type="scientific">Vanilla planifolia</name>
    <name type="common">Vanilla</name>
    <dbReference type="NCBI Taxonomy" id="51239"/>
    <lineage>
        <taxon>Eukaryota</taxon>
        <taxon>Viridiplantae</taxon>
        <taxon>Streptophyta</taxon>
        <taxon>Embryophyta</taxon>
        <taxon>Tracheophyta</taxon>
        <taxon>Spermatophyta</taxon>
        <taxon>Magnoliopsida</taxon>
        <taxon>Liliopsida</taxon>
        <taxon>Asparagales</taxon>
        <taxon>Orchidaceae</taxon>
        <taxon>Vanilloideae</taxon>
        <taxon>Vanilleae</taxon>
        <taxon>Vanilla</taxon>
    </lineage>
</organism>
<comment type="caution">
    <text evidence="2">The sequence shown here is derived from an EMBL/GenBank/DDBJ whole genome shotgun (WGS) entry which is preliminary data.</text>
</comment>
<evidence type="ECO:0000256" key="1">
    <source>
        <dbReference type="SAM" id="Phobius"/>
    </source>
</evidence>